<proteinExistence type="predicted"/>
<reference evidence="1 2" key="1">
    <citation type="submission" date="2023-08" db="EMBL/GenBank/DDBJ databases">
        <title>Achromobacter seleniivolatilans sp. nov., isolated from seleniferous soil.</title>
        <authorList>
            <person name="Zhang S."/>
            <person name="Li K."/>
            <person name="Peng J."/>
            <person name="Zhao Q."/>
            <person name="Wang H."/>
            <person name="Guo Y."/>
        </authorList>
    </citation>
    <scope>NUCLEOTIDE SEQUENCE [LARGE SCALE GENOMIC DNA]</scope>
    <source>
        <strain evidence="1 2">R39</strain>
    </source>
</reference>
<dbReference type="Proteomes" id="UP001234798">
    <property type="component" value="Chromosome"/>
</dbReference>
<name>A0ABY9M802_9BURK</name>
<accession>A0ABY9M802</accession>
<dbReference type="SUPFAM" id="SSF103515">
    <property type="entry name" value="Autotransporter"/>
    <property type="match status" value="1"/>
</dbReference>
<sequence length="58" mass="6002">MGVGGKVSGVPLARDTAVLEAGFDLRASRDVTIGLAYSGQYGSGVQSNAVSAKLNWRF</sequence>
<keyword evidence="2" id="KW-1185">Reference proteome</keyword>
<dbReference type="RefSeq" id="WP_306946238.1">
    <property type="nucleotide sequence ID" value="NZ_CP132976.1"/>
</dbReference>
<dbReference type="NCBIfam" id="TIGR01414">
    <property type="entry name" value="autotrans_barl"/>
    <property type="match status" value="1"/>
</dbReference>
<organism evidence="1 2">
    <name type="scientific">Achromobacter seleniivolatilans</name>
    <dbReference type="NCBI Taxonomy" id="3047478"/>
    <lineage>
        <taxon>Bacteria</taxon>
        <taxon>Pseudomonadati</taxon>
        <taxon>Pseudomonadota</taxon>
        <taxon>Betaproteobacteria</taxon>
        <taxon>Burkholderiales</taxon>
        <taxon>Alcaligenaceae</taxon>
        <taxon>Achromobacter</taxon>
    </lineage>
</organism>
<dbReference type="EMBL" id="CP132976">
    <property type="protein sequence ID" value="WMD21932.1"/>
    <property type="molecule type" value="Genomic_DNA"/>
</dbReference>
<evidence type="ECO:0000313" key="1">
    <source>
        <dbReference type="EMBL" id="WMD21932.1"/>
    </source>
</evidence>
<dbReference type="Gene3D" id="2.40.128.130">
    <property type="entry name" value="Autotransporter beta-domain"/>
    <property type="match status" value="1"/>
</dbReference>
<dbReference type="InterPro" id="IPR036709">
    <property type="entry name" value="Autotransporte_beta_dom_sf"/>
</dbReference>
<protein>
    <submittedName>
        <fullName evidence="1">Autotransporter outer membrane beta-barrel domain-containing protein</fullName>
    </submittedName>
</protein>
<dbReference type="InterPro" id="IPR006315">
    <property type="entry name" value="OM_autotransptr_brl_dom"/>
</dbReference>
<evidence type="ECO:0000313" key="2">
    <source>
        <dbReference type="Proteomes" id="UP001234798"/>
    </source>
</evidence>
<gene>
    <name evidence="1" type="ORF">RAS12_06035</name>
</gene>